<reference evidence="13" key="2">
    <citation type="submission" date="2016-11" db="EMBL/GenBank/DDBJ databases">
        <authorList>
            <person name="Varghese N."/>
            <person name="Submissions S."/>
        </authorList>
    </citation>
    <scope>NUCLEOTIDE SEQUENCE [LARGE SCALE GENOMIC DNA]</scope>
    <source>
        <strain evidence="13">DSM 19729</strain>
    </source>
</reference>
<gene>
    <name evidence="11" type="ORF">BC624_101100</name>
    <name evidence="12" type="ORF">SAMN05443373_101100</name>
</gene>
<dbReference type="GO" id="GO:0016301">
    <property type="term" value="F:kinase activity"/>
    <property type="evidence" value="ECO:0007669"/>
    <property type="project" value="UniProtKB-KW"/>
</dbReference>
<dbReference type="EMBL" id="PVUB01000001">
    <property type="protein sequence ID" value="PRZ27819.1"/>
    <property type="molecule type" value="Genomic_DNA"/>
</dbReference>
<feature type="domain" description="Ribose-phosphate pyrophosphokinase N-terminal" evidence="10">
    <location>
        <begin position="8"/>
        <end position="115"/>
    </location>
</feature>
<accession>A0A1M5I6R4</accession>
<dbReference type="EC" id="2.7.6.1" evidence="1"/>
<dbReference type="GO" id="GO:0004749">
    <property type="term" value="F:ribose phosphate diphosphokinase activity"/>
    <property type="evidence" value="ECO:0007669"/>
    <property type="project" value="UniProtKB-EC"/>
</dbReference>
<evidence type="ECO:0000256" key="5">
    <source>
        <dbReference type="ARBA" id="ARBA00022777"/>
    </source>
</evidence>
<dbReference type="Pfam" id="PF00156">
    <property type="entry name" value="Pribosyltran"/>
    <property type="match status" value="1"/>
</dbReference>
<evidence type="ECO:0000313" key="13">
    <source>
        <dbReference type="Proteomes" id="UP000184384"/>
    </source>
</evidence>
<sequence>MKKTFFILPGNEKLGDLLVQKEDGEKGNTEIHQFPDGETYVRILSDVKDKEVVLICTLNQPNSKLLPIYFLAKTAKELGAKNITLVAPYLAYMRQDKVFNSGEAVTSTYFAQLISSFIDTLITIDPHLHRRTSLSEIYSIPTRLGHAADHISVWIKNNIDKPLLIGPDIESEQWVSEVAKKANASYIILTKIRHGDSDVAVSAPAVEQYKEYTPVLVDDIISTGRTMIETINQLKIAGMKPAVCIGVHAIFSGNSYQEIKNSGVKEIISCNTIPHESNRIDISDLLIL</sequence>
<evidence type="ECO:0000256" key="3">
    <source>
        <dbReference type="ARBA" id="ARBA00022727"/>
    </source>
</evidence>
<evidence type="ECO:0000313" key="14">
    <source>
        <dbReference type="Proteomes" id="UP000237771"/>
    </source>
</evidence>
<name>A0A1M5I6R4_9FLAO</name>
<dbReference type="SMART" id="SM01400">
    <property type="entry name" value="Pribosyltran_N"/>
    <property type="match status" value="1"/>
</dbReference>
<keyword evidence="4" id="KW-0547">Nucleotide-binding</keyword>
<evidence type="ECO:0000259" key="9">
    <source>
        <dbReference type="Pfam" id="PF00156"/>
    </source>
</evidence>
<evidence type="ECO:0000259" key="10">
    <source>
        <dbReference type="Pfam" id="PF13793"/>
    </source>
</evidence>
<evidence type="ECO:0000256" key="1">
    <source>
        <dbReference type="ARBA" id="ARBA00013247"/>
    </source>
</evidence>
<evidence type="ECO:0000313" key="12">
    <source>
        <dbReference type="EMBL" id="SHG23981.1"/>
    </source>
</evidence>
<dbReference type="GO" id="GO:0006164">
    <property type="term" value="P:purine nucleotide biosynthetic process"/>
    <property type="evidence" value="ECO:0007669"/>
    <property type="project" value="TreeGrafter"/>
</dbReference>
<protein>
    <recommendedName>
        <fullName evidence="1">ribose-phosphate diphosphokinase</fullName>
        <ecNumber evidence="1">2.7.6.1</ecNumber>
    </recommendedName>
</protein>
<dbReference type="Gene3D" id="3.40.50.2020">
    <property type="match status" value="2"/>
</dbReference>
<dbReference type="EMBL" id="FQWO01000001">
    <property type="protein sequence ID" value="SHG23981.1"/>
    <property type="molecule type" value="Genomic_DNA"/>
</dbReference>
<dbReference type="SUPFAM" id="SSF53271">
    <property type="entry name" value="PRTase-like"/>
    <property type="match status" value="2"/>
</dbReference>
<comment type="similarity">
    <text evidence="8">Belongs to the ribose-phosphate pyrophosphokinase family.</text>
</comment>
<keyword evidence="3 8" id="KW-0545">Nucleotide biosynthesis</keyword>
<dbReference type="InterPro" id="IPR029099">
    <property type="entry name" value="Pribosyltran_N"/>
</dbReference>
<dbReference type="NCBIfam" id="TIGR01251">
    <property type="entry name" value="ribP_PPkin"/>
    <property type="match status" value="1"/>
</dbReference>
<evidence type="ECO:0000256" key="6">
    <source>
        <dbReference type="ARBA" id="ARBA00022840"/>
    </source>
</evidence>
<organism evidence="12 13">
    <name type="scientific">Flavobacterium granuli</name>
    <dbReference type="NCBI Taxonomy" id="280093"/>
    <lineage>
        <taxon>Bacteria</taxon>
        <taxon>Pseudomonadati</taxon>
        <taxon>Bacteroidota</taxon>
        <taxon>Flavobacteriia</taxon>
        <taxon>Flavobacteriales</taxon>
        <taxon>Flavobacteriaceae</taxon>
        <taxon>Flavobacterium</taxon>
    </lineage>
</organism>
<dbReference type="CDD" id="cd06223">
    <property type="entry name" value="PRTases_typeI"/>
    <property type="match status" value="1"/>
</dbReference>
<keyword evidence="14" id="KW-1185">Reference proteome</keyword>
<dbReference type="GO" id="GO:0005524">
    <property type="term" value="F:ATP binding"/>
    <property type="evidence" value="ECO:0007669"/>
    <property type="project" value="UniProtKB-KW"/>
</dbReference>
<dbReference type="RefSeq" id="WP_072938102.1">
    <property type="nucleotide sequence ID" value="NZ_FQWO01000001.1"/>
</dbReference>
<reference evidence="11 14" key="3">
    <citation type="submission" date="2018-03" db="EMBL/GenBank/DDBJ databases">
        <title>Genomic Encyclopedia of Archaeal and Bacterial Type Strains, Phase II (KMG-II): from individual species to whole genera.</title>
        <authorList>
            <person name="Goeker M."/>
        </authorList>
    </citation>
    <scope>NUCLEOTIDE SEQUENCE [LARGE SCALE GENOMIC DNA]</scope>
    <source>
        <strain evidence="11 14">DSM 17797</strain>
    </source>
</reference>
<dbReference type="Proteomes" id="UP000184384">
    <property type="component" value="Unassembled WGS sequence"/>
</dbReference>
<keyword evidence="2" id="KW-0808">Transferase</keyword>
<dbReference type="Pfam" id="PF13793">
    <property type="entry name" value="Pribosyltran_N"/>
    <property type="match status" value="1"/>
</dbReference>
<evidence type="ECO:0000256" key="2">
    <source>
        <dbReference type="ARBA" id="ARBA00022679"/>
    </source>
</evidence>
<feature type="domain" description="Phosphoribosyltransferase" evidence="9">
    <location>
        <begin position="135"/>
        <end position="273"/>
    </location>
</feature>
<dbReference type="InterPro" id="IPR000836">
    <property type="entry name" value="PRTase_dom"/>
</dbReference>
<dbReference type="InterPro" id="IPR005946">
    <property type="entry name" value="Rib-P_diPkinase"/>
</dbReference>
<dbReference type="PANTHER" id="PTHR10210:SF32">
    <property type="entry name" value="RIBOSE-PHOSPHATE PYROPHOSPHOKINASE 2"/>
    <property type="match status" value="1"/>
</dbReference>
<dbReference type="STRING" id="280093.SAMN05443373_101100"/>
<dbReference type="FunFam" id="3.40.50.2020:FF:000014">
    <property type="entry name" value="Ribose-phosphate pyrophosphokinase 1"/>
    <property type="match status" value="1"/>
</dbReference>
<evidence type="ECO:0000256" key="4">
    <source>
        <dbReference type="ARBA" id="ARBA00022741"/>
    </source>
</evidence>
<dbReference type="AlphaFoldDB" id="A0A1M5I6R4"/>
<evidence type="ECO:0000256" key="8">
    <source>
        <dbReference type="RuleBase" id="RU004324"/>
    </source>
</evidence>
<dbReference type="NCBIfam" id="NF005537">
    <property type="entry name" value="PRK07199.1"/>
    <property type="match status" value="1"/>
</dbReference>
<evidence type="ECO:0000256" key="7">
    <source>
        <dbReference type="ARBA" id="ARBA00049535"/>
    </source>
</evidence>
<dbReference type="Proteomes" id="UP000237771">
    <property type="component" value="Unassembled WGS sequence"/>
</dbReference>
<comment type="catalytic activity">
    <reaction evidence="7">
        <text>D-ribose 5-phosphate + ATP = 5-phospho-alpha-D-ribose 1-diphosphate + AMP + H(+)</text>
        <dbReference type="Rhea" id="RHEA:15609"/>
        <dbReference type="ChEBI" id="CHEBI:15378"/>
        <dbReference type="ChEBI" id="CHEBI:30616"/>
        <dbReference type="ChEBI" id="CHEBI:58017"/>
        <dbReference type="ChEBI" id="CHEBI:78346"/>
        <dbReference type="ChEBI" id="CHEBI:456215"/>
        <dbReference type="EC" id="2.7.6.1"/>
    </reaction>
</comment>
<dbReference type="OrthoDB" id="643885at2"/>
<keyword evidence="5 12" id="KW-0418">Kinase</keyword>
<dbReference type="GO" id="GO:0005737">
    <property type="term" value="C:cytoplasm"/>
    <property type="evidence" value="ECO:0007669"/>
    <property type="project" value="TreeGrafter"/>
</dbReference>
<dbReference type="InterPro" id="IPR029057">
    <property type="entry name" value="PRTase-like"/>
</dbReference>
<proteinExistence type="inferred from homology"/>
<evidence type="ECO:0000313" key="11">
    <source>
        <dbReference type="EMBL" id="PRZ27819.1"/>
    </source>
</evidence>
<reference evidence="12" key="1">
    <citation type="submission" date="2016-11" db="EMBL/GenBank/DDBJ databases">
        <authorList>
            <person name="Jaros S."/>
            <person name="Januszkiewicz K."/>
            <person name="Wedrychowicz H."/>
        </authorList>
    </citation>
    <scope>NUCLEOTIDE SEQUENCE [LARGE SCALE GENOMIC DNA]</scope>
    <source>
        <strain evidence="12">DSM 19729</strain>
    </source>
</reference>
<dbReference type="GO" id="GO:0006015">
    <property type="term" value="P:5-phosphoribose 1-diphosphate biosynthetic process"/>
    <property type="evidence" value="ECO:0007669"/>
    <property type="project" value="TreeGrafter"/>
</dbReference>
<dbReference type="PANTHER" id="PTHR10210">
    <property type="entry name" value="RIBOSE-PHOSPHATE DIPHOSPHOKINASE FAMILY MEMBER"/>
    <property type="match status" value="1"/>
</dbReference>
<keyword evidence="6" id="KW-0067">ATP-binding</keyword>
<dbReference type="GO" id="GO:0002189">
    <property type="term" value="C:ribose phosphate diphosphokinase complex"/>
    <property type="evidence" value="ECO:0007669"/>
    <property type="project" value="TreeGrafter"/>
</dbReference>
<dbReference type="GO" id="GO:0000287">
    <property type="term" value="F:magnesium ion binding"/>
    <property type="evidence" value="ECO:0007669"/>
    <property type="project" value="InterPro"/>
</dbReference>